<evidence type="ECO:0000256" key="1">
    <source>
        <dbReference type="ARBA" id="ARBA00004236"/>
    </source>
</evidence>
<sequence>MNYIWETFKIAFFLVLIIAFILAIYYLVKNKFSLNTSKKMEIIDSMRLANGEMIYLVKLFDEVIMLGGTKEEVSFLKSWPQAEVDLTTDKENSNLNFKNTFNKFLAKKGVEKKNSKSEFNDKQLDDSSDKNV</sequence>
<evidence type="ECO:0000256" key="4">
    <source>
        <dbReference type="ARBA" id="ARBA00022989"/>
    </source>
</evidence>
<keyword evidence="9" id="KW-1185">Reference proteome</keyword>
<evidence type="ECO:0000313" key="9">
    <source>
        <dbReference type="Proteomes" id="UP000199006"/>
    </source>
</evidence>
<dbReference type="OrthoDB" id="2112963at2"/>
<keyword evidence="3 7" id="KW-0812">Transmembrane</keyword>
<feature type="transmembrane region" description="Helical" evidence="7">
    <location>
        <begin position="6"/>
        <end position="28"/>
    </location>
</feature>
<keyword evidence="8" id="KW-0969">Cilium</keyword>
<keyword evidence="2" id="KW-1003">Cell membrane</keyword>
<protein>
    <submittedName>
        <fullName evidence="8">Flagellar protein FliO/FliZ</fullName>
    </submittedName>
</protein>
<evidence type="ECO:0000256" key="2">
    <source>
        <dbReference type="ARBA" id="ARBA00022475"/>
    </source>
</evidence>
<evidence type="ECO:0000256" key="3">
    <source>
        <dbReference type="ARBA" id="ARBA00022692"/>
    </source>
</evidence>
<keyword evidence="8" id="KW-0282">Flagellum</keyword>
<evidence type="ECO:0000313" key="8">
    <source>
        <dbReference type="EMBL" id="SFL78526.1"/>
    </source>
</evidence>
<dbReference type="Proteomes" id="UP000199006">
    <property type="component" value="Unassembled WGS sequence"/>
</dbReference>
<evidence type="ECO:0000256" key="7">
    <source>
        <dbReference type="SAM" id="Phobius"/>
    </source>
</evidence>
<dbReference type="RefSeq" id="WP_089862093.1">
    <property type="nucleotide sequence ID" value="NZ_FOTI01000031.1"/>
</dbReference>
<dbReference type="GO" id="GO:0044781">
    <property type="term" value="P:bacterial-type flagellum organization"/>
    <property type="evidence" value="ECO:0007669"/>
    <property type="project" value="InterPro"/>
</dbReference>
<feature type="region of interest" description="Disordered" evidence="6">
    <location>
        <begin position="111"/>
        <end position="132"/>
    </location>
</feature>
<dbReference type="GO" id="GO:0016020">
    <property type="term" value="C:membrane"/>
    <property type="evidence" value="ECO:0007669"/>
    <property type="project" value="InterPro"/>
</dbReference>
<evidence type="ECO:0000256" key="6">
    <source>
        <dbReference type="SAM" id="MobiDB-lite"/>
    </source>
</evidence>
<gene>
    <name evidence="8" type="ORF">SAMN02983006_02023</name>
</gene>
<dbReference type="InterPro" id="IPR022781">
    <property type="entry name" value="Flagellar_biosynth_FliO"/>
</dbReference>
<dbReference type="EMBL" id="FOTI01000031">
    <property type="protein sequence ID" value="SFL78526.1"/>
    <property type="molecule type" value="Genomic_DNA"/>
</dbReference>
<organism evidence="8 9">
    <name type="scientific">Halanaerobium salsuginis</name>
    <dbReference type="NCBI Taxonomy" id="29563"/>
    <lineage>
        <taxon>Bacteria</taxon>
        <taxon>Bacillati</taxon>
        <taxon>Bacillota</taxon>
        <taxon>Clostridia</taxon>
        <taxon>Halanaerobiales</taxon>
        <taxon>Halanaerobiaceae</taxon>
        <taxon>Halanaerobium</taxon>
    </lineage>
</organism>
<keyword evidence="4 7" id="KW-1133">Transmembrane helix</keyword>
<evidence type="ECO:0000256" key="5">
    <source>
        <dbReference type="ARBA" id="ARBA00023136"/>
    </source>
</evidence>
<dbReference type="STRING" id="29563.SAMN02983006_02023"/>
<dbReference type="Pfam" id="PF04347">
    <property type="entry name" value="FliO"/>
    <property type="match status" value="1"/>
</dbReference>
<reference evidence="8 9" key="1">
    <citation type="submission" date="2016-10" db="EMBL/GenBank/DDBJ databases">
        <authorList>
            <person name="de Groot N.N."/>
        </authorList>
    </citation>
    <scope>NUCLEOTIDE SEQUENCE [LARGE SCALE GENOMIC DNA]</scope>
    <source>
        <strain evidence="8 9">ATCC 51327</strain>
    </source>
</reference>
<keyword evidence="5 7" id="KW-0472">Membrane</keyword>
<name>A0A1I4KJ28_9FIRM</name>
<accession>A0A1I4KJ28</accession>
<dbReference type="AlphaFoldDB" id="A0A1I4KJ28"/>
<comment type="subcellular location">
    <subcellularLocation>
        <location evidence="1">Cell membrane</location>
    </subcellularLocation>
</comment>
<proteinExistence type="predicted"/>
<keyword evidence="8" id="KW-0966">Cell projection</keyword>